<dbReference type="InterPro" id="IPR039989">
    <property type="entry name" value="NUDT9"/>
</dbReference>
<feature type="coiled-coil region" evidence="1">
    <location>
        <begin position="495"/>
        <end position="571"/>
    </location>
</feature>
<name>A0A815KIU2_ADIRI</name>
<sequence>MTSSSSSKDRGNKTRDDCQIHVDKEGESCVIKIESVGQEKILKELLERFNHFKAELDQLAAHQSKPIDEQLQKVNQKLHADLNKKFDEIKQDLYQFQKTNGVSKDLIDKILHKLDNLGTSHDEERKRYSTDLQNFKEQIPTKNDFKPILDVVQTLQSSFEKEKTKPDILARKIDAIDQKLKESQPEHLAMMKDIQTKIDPVHKASPHTSETLMKINDRVKAMHAETVKPHPEVMKKLDDIDHQIKHQPNYIMEPMKEFLNAKFLEQQKSEVQSKKDGGEKLGSPSLTTDSNSPSRTPLCMNGIIPALSNLSDPRVTSEIAQKLADIQAKLSLPDDHKRKQEQTLLLDEIKRLAPILEKLKQHQQKDSDNLNRELDKSFQPIVQKLNDLAKQQDLIKNIDSKLNHLGQNLEKEHETKRRTDSQPDIGKEIQTRTQTLQQAVDNLSKQQQPIVEIVRELPRKLDDLRQSQSQTEILKTISAKLDPLAQSIKVIKQDLERQTQSKDQDNQTLANLDKKLNQALVESPKRPETSQEIEKALHPFSQIIKTLKDSIEQSQAQQQNETKKLNNLEQHLSKSFETTPKSAEIINPLMNKLNEMATSIKHQQQIISDGLLAKLNEFTQKQGSPVETATKDMHSKDSTGLDKKIDQLFDPLNHVNQQVRQISEKLDQIQPKQIDDPIKKPSPELTNTLKKLDEQFDKQHTRDKLLNDIHQQLTHLNQNLPAMGDIPKRLDLIKDVHDRLKNLDETVKRLPEQMSTKSKRSMPDDDKSSAVNLRQAPLGSSQSHDPSNLSVLSDGQTANLMANLLTLQTTIQNSENVPSSTIQQYLKRIEQSPSTQNDRDIQKLIQQIKDLCVNNSSNKTNATANRNSPLHASNSPSHIHQRSENKHFSLPSGYLTKSRYVTYISEQTIRDNWPKLSQNALPLVEAIIKQPIDFDNGTHLDRLIQQHGLEQYASSTRTAIENPSKDYDKISYMMDSIVFNNMTMIGSREALIRPWDPSLLNRASSKGTYPFLSGNGRAIERYPVNKDIALWMVETDDNKPYLPSEFLPNNERLNEKYDRVQQPQFGEIRLKRREDETRWNERYGFTKNNRMPLVVNDLRSYFMDYDTKRKYQVHDDVPINPVCRTGIAGRGDLPFWGPNHCVVVVLLRNHYEPEVVLMKHHGNALVIPKGFYGHEVRIDNQIKIIQDPVSGQILPPNLLDYWWSQTTKLNEMNNSINHLKRVLNEKQLKEEFAEIFSQKGCNKSVFDNGYVDHPLNTDHAWVESSVWKIQSKDWRIPEMKSMKYAIAGKLISSSKLRDFFLWIISDEAKNANNISSFIWMKLTEAILIVPPFDRGILIDVLATGMPL</sequence>
<dbReference type="GO" id="GO:0047631">
    <property type="term" value="F:ADP-ribose diphosphatase activity"/>
    <property type="evidence" value="ECO:0007669"/>
    <property type="project" value="InterPro"/>
</dbReference>
<reference evidence="3" key="1">
    <citation type="submission" date="2021-02" db="EMBL/GenBank/DDBJ databases">
        <authorList>
            <person name="Nowell W R."/>
        </authorList>
    </citation>
    <scope>NUCLEOTIDE SEQUENCE</scope>
</reference>
<dbReference type="EMBL" id="CAJNOJ010000311">
    <property type="protein sequence ID" value="CAF1390415.1"/>
    <property type="molecule type" value="Genomic_DNA"/>
</dbReference>
<feature type="compositionally biased region" description="Basic and acidic residues" evidence="2">
    <location>
        <begin position="269"/>
        <end position="279"/>
    </location>
</feature>
<protein>
    <submittedName>
        <fullName evidence="3">Uncharacterized protein</fullName>
    </submittedName>
</protein>
<feature type="region of interest" description="Disordered" evidence="2">
    <location>
        <begin position="744"/>
        <end position="792"/>
    </location>
</feature>
<proteinExistence type="predicted"/>
<keyword evidence="1" id="KW-0175">Coiled coil</keyword>
<feature type="compositionally biased region" description="Low complexity" evidence="2">
    <location>
        <begin position="856"/>
        <end position="868"/>
    </location>
</feature>
<feature type="compositionally biased region" description="Polar residues" evidence="2">
    <location>
        <begin position="284"/>
        <end position="295"/>
    </location>
</feature>
<feature type="compositionally biased region" description="Basic and acidic residues" evidence="2">
    <location>
        <begin position="409"/>
        <end position="425"/>
    </location>
</feature>
<gene>
    <name evidence="3" type="ORF">EDS130_LOCUS35436</name>
</gene>
<feature type="region of interest" description="Disordered" evidence="2">
    <location>
        <begin position="269"/>
        <end position="297"/>
    </location>
</feature>
<evidence type="ECO:0000256" key="1">
    <source>
        <dbReference type="SAM" id="Coils"/>
    </source>
</evidence>
<evidence type="ECO:0000313" key="4">
    <source>
        <dbReference type="Proteomes" id="UP000663852"/>
    </source>
</evidence>
<feature type="compositionally biased region" description="Polar residues" evidence="2">
    <location>
        <begin position="778"/>
        <end position="792"/>
    </location>
</feature>
<dbReference type="Proteomes" id="UP000663852">
    <property type="component" value="Unassembled WGS sequence"/>
</dbReference>
<accession>A0A815KIU2</accession>
<feature type="region of interest" description="Disordered" evidence="2">
    <location>
        <begin position="406"/>
        <end position="425"/>
    </location>
</feature>
<feature type="region of interest" description="Disordered" evidence="2">
    <location>
        <begin position="856"/>
        <end position="890"/>
    </location>
</feature>
<comment type="caution">
    <text evidence="3">The sequence shown here is derived from an EMBL/GenBank/DDBJ whole genome shotgun (WGS) entry which is preliminary data.</text>
</comment>
<dbReference type="PANTHER" id="PTHR13030:SF8">
    <property type="entry name" value="ADP-RIBOSE PYROPHOSPHATASE, MITOCHONDRIAL"/>
    <property type="match status" value="1"/>
</dbReference>
<organism evidence="3 4">
    <name type="scientific">Adineta ricciae</name>
    <name type="common">Rotifer</name>
    <dbReference type="NCBI Taxonomy" id="249248"/>
    <lineage>
        <taxon>Eukaryota</taxon>
        <taxon>Metazoa</taxon>
        <taxon>Spiralia</taxon>
        <taxon>Gnathifera</taxon>
        <taxon>Rotifera</taxon>
        <taxon>Eurotatoria</taxon>
        <taxon>Bdelloidea</taxon>
        <taxon>Adinetida</taxon>
        <taxon>Adinetidae</taxon>
        <taxon>Adineta</taxon>
    </lineage>
</organism>
<evidence type="ECO:0000256" key="2">
    <source>
        <dbReference type="SAM" id="MobiDB-lite"/>
    </source>
</evidence>
<dbReference type="Pfam" id="PF25969">
    <property type="entry name" value="NUDT9_N"/>
    <property type="match status" value="1"/>
</dbReference>
<dbReference type="PANTHER" id="PTHR13030">
    <property type="entry name" value="NUDIX HYDROLASE"/>
    <property type="match status" value="1"/>
</dbReference>
<dbReference type="OrthoDB" id="10002516at2759"/>
<evidence type="ECO:0000313" key="3">
    <source>
        <dbReference type="EMBL" id="CAF1390415.1"/>
    </source>
</evidence>